<evidence type="ECO:0000313" key="1">
    <source>
        <dbReference type="EMBL" id="TDW15524.1"/>
    </source>
</evidence>
<protein>
    <submittedName>
        <fullName evidence="1">Uncharacterized protein</fullName>
    </submittedName>
</protein>
<gene>
    <name evidence="1" type="ORF">EV650_7011</name>
</gene>
<dbReference type="Proteomes" id="UP000295447">
    <property type="component" value="Unassembled WGS sequence"/>
</dbReference>
<accession>A0A4V3G6J8</accession>
<organism evidence="1 2">
    <name type="scientific">Kribbella kalugense</name>
    <dbReference type="NCBI Taxonomy" id="2512221"/>
    <lineage>
        <taxon>Bacteria</taxon>
        <taxon>Bacillati</taxon>
        <taxon>Actinomycetota</taxon>
        <taxon>Actinomycetes</taxon>
        <taxon>Propionibacteriales</taxon>
        <taxon>Kribbellaceae</taxon>
        <taxon>Kribbella</taxon>
    </lineage>
</organism>
<name>A0A4V3G6J8_9ACTN</name>
<sequence length="43" mass="4856">MAKVKNGHFAYRRVEQSPWPGPVPHAIVRFKFAGKAEYVAASR</sequence>
<dbReference type="RefSeq" id="WP_255512127.1">
    <property type="nucleotide sequence ID" value="NZ_SODF01000003.1"/>
</dbReference>
<reference evidence="1 2" key="1">
    <citation type="submission" date="2019-03" db="EMBL/GenBank/DDBJ databases">
        <title>Genomic Encyclopedia of Type Strains, Phase III (KMG-III): the genomes of soil and plant-associated and newly described type strains.</title>
        <authorList>
            <person name="Whitman W."/>
        </authorList>
    </citation>
    <scope>NUCLEOTIDE SEQUENCE [LARGE SCALE GENOMIC DNA]</scope>
    <source>
        <strain evidence="1 2">VKM Ac-2570</strain>
    </source>
</reference>
<dbReference type="AlphaFoldDB" id="A0A4V3G6J8"/>
<proteinExistence type="predicted"/>
<comment type="caution">
    <text evidence="1">The sequence shown here is derived from an EMBL/GenBank/DDBJ whole genome shotgun (WGS) entry which is preliminary data.</text>
</comment>
<dbReference type="EMBL" id="SODF01000003">
    <property type="protein sequence ID" value="TDW15524.1"/>
    <property type="molecule type" value="Genomic_DNA"/>
</dbReference>
<keyword evidence="2" id="KW-1185">Reference proteome</keyword>
<evidence type="ECO:0000313" key="2">
    <source>
        <dbReference type="Proteomes" id="UP000295447"/>
    </source>
</evidence>